<organism evidence="6 7">
    <name type="scientific">Heterodera trifolii</name>
    <dbReference type="NCBI Taxonomy" id="157864"/>
    <lineage>
        <taxon>Eukaryota</taxon>
        <taxon>Metazoa</taxon>
        <taxon>Ecdysozoa</taxon>
        <taxon>Nematoda</taxon>
        <taxon>Chromadorea</taxon>
        <taxon>Rhabditida</taxon>
        <taxon>Tylenchina</taxon>
        <taxon>Tylenchomorpha</taxon>
        <taxon>Tylenchoidea</taxon>
        <taxon>Heteroderidae</taxon>
        <taxon>Heteroderinae</taxon>
        <taxon>Heterodera</taxon>
    </lineage>
</organism>
<accession>A0ABD2KFW9</accession>
<evidence type="ECO:0000256" key="4">
    <source>
        <dbReference type="SAM" id="MobiDB-lite"/>
    </source>
</evidence>
<evidence type="ECO:0000256" key="1">
    <source>
        <dbReference type="ARBA" id="ARBA00023125"/>
    </source>
</evidence>
<dbReference type="PANTHER" id="PTHR10390:SF33">
    <property type="entry name" value="PROTEIN OPTIX"/>
    <property type="match status" value="1"/>
</dbReference>
<evidence type="ECO:0000256" key="3">
    <source>
        <dbReference type="ARBA" id="ARBA00023242"/>
    </source>
</evidence>
<keyword evidence="1" id="KW-0238">DNA-binding</keyword>
<dbReference type="AlphaFoldDB" id="A0ABD2KFW9"/>
<proteinExistence type="predicted"/>
<comment type="caution">
    <text evidence="6">The sequence shown here is derived from an EMBL/GenBank/DDBJ whole genome shotgun (WGS) entry which is preliminary data.</text>
</comment>
<sequence>MMDFGNFNELHVFLESQKFAREIHPKLKKIWWVVHFLEAKQTLQTSELSPLEKYKVREKRPLPPTILEGQHKNLSPTKMPPAELEKEQDELLEPKEKKKRKETEE</sequence>
<feature type="region of interest" description="Disordered" evidence="4">
    <location>
        <begin position="55"/>
        <end position="105"/>
    </location>
</feature>
<dbReference type="Proteomes" id="UP001620626">
    <property type="component" value="Unassembled WGS sequence"/>
</dbReference>
<keyword evidence="3" id="KW-0539">Nucleus</keyword>
<keyword evidence="7" id="KW-1185">Reference proteome</keyword>
<protein>
    <recommendedName>
        <fullName evidence="5">Homeobox protein SIX1 N-terminal SD domain-containing protein</fullName>
    </recommendedName>
</protein>
<evidence type="ECO:0000313" key="7">
    <source>
        <dbReference type="Proteomes" id="UP001620626"/>
    </source>
</evidence>
<dbReference type="PANTHER" id="PTHR10390">
    <property type="entry name" value="HOMEOBOX PROTEIN SIX"/>
    <property type="match status" value="1"/>
</dbReference>
<dbReference type="EMBL" id="JBICBT010000769">
    <property type="protein sequence ID" value="KAL3101644.1"/>
    <property type="molecule type" value="Genomic_DNA"/>
</dbReference>
<name>A0ABD2KFW9_9BILA</name>
<reference evidence="6 7" key="1">
    <citation type="submission" date="2024-10" db="EMBL/GenBank/DDBJ databases">
        <authorList>
            <person name="Kim D."/>
        </authorList>
    </citation>
    <scope>NUCLEOTIDE SEQUENCE [LARGE SCALE GENOMIC DNA]</scope>
    <source>
        <strain evidence="6">BH-2024</strain>
    </source>
</reference>
<dbReference type="Pfam" id="PF16878">
    <property type="entry name" value="SIX1_SD"/>
    <property type="match status" value="1"/>
</dbReference>
<dbReference type="GO" id="GO:0003677">
    <property type="term" value="F:DNA binding"/>
    <property type="evidence" value="ECO:0007669"/>
    <property type="project" value="UniProtKB-KW"/>
</dbReference>
<dbReference type="InterPro" id="IPR031701">
    <property type="entry name" value="SIX1_SD"/>
</dbReference>
<keyword evidence="2" id="KW-0371">Homeobox</keyword>
<gene>
    <name evidence="6" type="ORF">niasHT_025661</name>
</gene>
<feature type="domain" description="Homeobox protein SIX1 N-terminal SD" evidence="5">
    <location>
        <begin position="5"/>
        <end position="63"/>
    </location>
</feature>
<evidence type="ECO:0000259" key="5">
    <source>
        <dbReference type="Pfam" id="PF16878"/>
    </source>
</evidence>
<evidence type="ECO:0000313" key="6">
    <source>
        <dbReference type="EMBL" id="KAL3101644.1"/>
    </source>
</evidence>
<feature type="compositionally biased region" description="Basic and acidic residues" evidence="4">
    <location>
        <begin position="92"/>
        <end position="105"/>
    </location>
</feature>
<evidence type="ECO:0000256" key="2">
    <source>
        <dbReference type="ARBA" id="ARBA00023155"/>
    </source>
</evidence>